<comment type="caution">
    <text evidence="2">The sequence shown here is derived from an EMBL/GenBank/DDBJ whole genome shotgun (WGS) entry which is preliminary data.</text>
</comment>
<evidence type="ECO:0000313" key="2">
    <source>
        <dbReference type="EMBL" id="KAL1130654.1"/>
    </source>
</evidence>
<name>A0ABD0YJ99_9HEMI</name>
<dbReference type="Gene3D" id="3.60.10.10">
    <property type="entry name" value="Endonuclease/exonuclease/phosphatase"/>
    <property type="match status" value="1"/>
</dbReference>
<accession>A0ABD0YJ99</accession>
<dbReference type="InterPro" id="IPR005135">
    <property type="entry name" value="Endo/exonuclease/phosphatase"/>
</dbReference>
<dbReference type="InterPro" id="IPR036691">
    <property type="entry name" value="Endo/exonu/phosph_ase_sf"/>
</dbReference>
<organism evidence="2 3">
    <name type="scientific">Ranatra chinensis</name>
    <dbReference type="NCBI Taxonomy" id="642074"/>
    <lineage>
        <taxon>Eukaryota</taxon>
        <taxon>Metazoa</taxon>
        <taxon>Ecdysozoa</taxon>
        <taxon>Arthropoda</taxon>
        <taxon>Hexapoda</taxon>
        <taxon>Insecta</taxon>
        <taxon>Pterygota</taxon>
        <taxon>Neoptera</taxon>
        <taxon>Paraneoptera</taxon>
        <taxon>Hemiptera</taxon>
        <taxon>Heteroptera</taxon>
        <taxon>Panheteroptera</taxon>
        <taxon>Nepomorpha</taxon>
        <taxon>Nepidae</taxon>
        <taxon>Ranatrinae</taxon>
        <taxon>Ranatra</taxon>
    </lineage>
</organism>
<dbReference type="EMBL" id="JBFDAA010000007">
    <property type="protein sequence ID" value="KAL1130654.1"/>
    <property type="molecule type" value="Genomic_DNA"/>
</dbReference>
<dbReference type="PANTHER" id="PTHR33273:SF2">
    <property type="entry name" value="ENDONUCLEASE_EXONUCLEASE_PHOSPHATASE DOMAIN-CONTAINING PROTEIN"/>
    <property type="match status" value="1"/>
</dbReference>
<evidence type="ECO:0000259" key="1">
    <source>
        <dbReference type="Pfam" id="PF14529"/>
    </source>
</evidence>
<keyword evidence="3" id="KW-1185">Reference proteome</keyword>
<evidence type="ECO:0000313" key="3">
    <source>
        <dbReference type="Proteomes" id="UP001558652"/>
    </source>
</evidence>
<gene>
    <name evidence="2" type="ORF">AAG570_011896</name>
</gene>
<proteinExistence type="predicted"/>
<reference evidence="2 3" key="1">
    <citation type="submission" date="2024-07" db="EMBL/GenBank/DDBJ databases">
        <title>Chromosome-level genome assembly of the water stick insect Ranatra chinensis (Heteroptera: Nepidae).</title>
        <authorList>
            <person name="Liu X."/>
        </authorList>
    </citation>
    <scope>NUCLEOTIDE SEQUENCE [LARGE SCALE GENOMIC DNA]</scope>
    <source>
        <strain evidence="2">Cailab_2021Rc</strain>
        <tissue evidence="2">Muscle</tissue>
    </source>
</reference>
<sequence>MRNTTRGDAENLTKRVKLHEHYLINDYVILAPDCPTHLASNGLTDIFISHNQGHMMFLELFSSRGTVIAAGDFNARHRLWGCQKKNKSGGVLYDFVMDRRAALVAPSNPTCVPCNGGTPSTFDLVLTNSHKCITDMRTVTEEGSGHLPVLFNIWGRAEAKEKRLIFNFAQTDWDMFRWSLDQNIPTACPLLDTPTRIEAAVESLTWEINEAILISTPIKRQLPPRVNLLKEIVKLIQLKNAVRRRWQSQRREEYKKMMNQLERTVKDKIDEWKTQRWNKMLQNTTTRDNTFWNLLRRLTDNAGEPTPLFETGARWSRFATNPEKATLLAKYFSGVNNQSTRGNRSFIERVDVQSGFRRKYSTTHQLSRVVSHVSEHMKSGQATAMVSLDCEKAYDTVRTNGLLFRLTEYKFPISLIKLV</sequence>
<dbReference type="SUPFAM" id="SSF56219">
    <property type="entry name" value="DNase I-like"/>
    <property type="match status" value="1"/>
</dbReference>
<dbReference type="AlphaFoldDB" id="A0ABD0YJ99"/>
<protein>
    <recommendedName>
        <fullName evidence="1">Endonuclease/exonuclease/phosphatase domain-containing protein</fullName>
    </recommendedName>
</protein>
<feature type="domain" description="Endonuclease/exonuclease/phosphatase" evidence="1">
    <location>
        <begin position="59"/>
        <end position="149"/>
    </location>
</feature>
<dbReference type="Pfam" id="PF14529">
    <property type="entry name" value="Exo_endo_phos_2"/>
    <property type="match status" value="1"/>
</dbReference>
<dbReference type="Proteomes" id="UP001558652">
    <property type="component" value="Unassembled WGS sequence"/>
</dbReference>
<dbReference type="PANTHER" id="PTHR33273">
    <property type="entry name" value="DOMAIN-CONTAINING PROTEIN, PUTATIVE-RELATED"/>
    <property type="match status" value="1"/>
</dbReference>